<sequence length="309" mass="31392">MPGEPTATGPLLTAGELATRLQTTAQHSGAVPVLLDVRWDLGGGADPDGFAAAHVPGAFFCDLEAVLSGPGAPDGTDGRHPIPHPGDVRTWLRAHRITPGDPVVVMDGGHGAGAARGWWVLRDAGQQDVRVLDGGLRAWRAAGLPLEQGPAAAPVATDDLPAPSAEFREAPGALPRATAPQLRGGLPAGTAGLDARPAARYRGEELGPDPVGGHLPGFRSLPVADLYSDGVLRDPEEVRARLADAGVDATTPVVVSCGSGITACQVALAHQQVFPGAPEPVLYPPSFSGWLAGGHPLATGAEPGTMPPA</sequence>
<proteinExistence type="predicted"/>
<reference evidence="4 5" key="1">
    <citation type="submission" date="2017-12" db="EMBL/GenBank/DDBJ databases">
        <title>Phylogenetic diversity of female urinary microbiome.</title>
        <authorList>
            <person name="Thomas-White K."/>
            <person name="Wolfe A.J."/>
        </authorList>
    </citation>
    <scope>NUCLEOTIDE SEQUENCE [LARGE SCALE GENOMIC DNA]</scope>
    <source>
        <strain evidence="4 5">UMB1298</strain>
    </source>
</reference>
<feature type="domain" description="Rhodanese" evidence="3">
    <location>
        <begin position="28"/>
        <end position="148"/>
    </location>
</feature>
<keyword evidence="5" id="KW-1185">Reference proteome</keyword>
<dbReference type="EMBL" id="PKIZ01000008">
    <property type="protein sequence ID" value="PKZ41877.1"/>
    <property type="molecule type" value="Genomic_DNA"/>
</dbReference>
<dbReference type="PANTHER" id="PTHR11364:SF27">
    <property type="entry name" value="SULFURTRANSFERASE"/>
    <property type="match status" value="1"/>
</dbReference>
<dbReference type="RefSeq" id="WP_101849457.1">
    <property type="nucleotide sequence ID" value="NZ_PKIZ01000008.1"/>
</dbReference>
<evidence type="ECO:0000259" key="3">
    <source>
        <dbReference type="PROSITE" id="PS50206"/>
    </source>
</evidence>
<organism evidence="4 5">
    <name type="scientific">Kytococcus schroeteri</name>
    <dbReference type="NCBI Taxonomy" id="138300"/>
    <lineage>
        <taxon>Bacteria</taxon>
        <taxon>Bacillati</taxon>
        <taxon>Actinomycetota</taxon>
        <taxon>Actinomycetes</taxon>
        <taxon>Micrococcales</taxon>
        <taxon>Kytococcaceae</taxon>
        <taxon>Kytococcus</taxon>
    </lineage>
</organism>
<dbReference type="OrthoDB" id="9770030at2"/>
<keyword evidence="1 4" id="KW-0808">Transferase</keyword>
<dbReference type="AlphaFoldDB" id="A0A2I1PB80"/>
<dbReference type="Proteomes" id="UP000234206">
    <property type="component" value="Unassembled WGS sequence"/>
</dbReference>
<evidence type="ECO:0000313" key="4">
    <source>
        <dbReference type="EMBL" id="PKZ41877.1"/>
    </source>
</evidence>
<dbReference type="InterPro" id="IPR001763">
    <property type="entry name" value="Rhodanese-like_dom"/>
</dbReference>
<dbReference type="PANTHER" id="PTHR11364">
    <property type="entry name" value="THIOSULFATE SULFERTANSFERASE"/>
    <property type="match status" value="1"/>
</dbReference>
<evidence type="ECO:0000313" key="5">
    <source>
        <dbReference type="Proteomes" id="UP000234206"/>
    </source>
</evidence>
<dbReference type="Gene3D" id="3.40.250.10">
    <property type="entry name" value="Rhodanese-like domain"/>
    <property type="match status" value="2"/>
</dbReference>
<evidence type="ECO:0000256" key="2">
    <source>
        <dbReference type="ARBA" id="ARBA00022737"/>
    </source>
</evidence>
<dbReference type="InterPro" id="IPR045078">
    <property type="entry name" value="TST/MPST-like"/>
</dbReference>
<feature type="domain" description="Rhodanese" evidence="3">
    <location>
        <begin position="193"/>
        <end position="299"/>
    </location>
</feature>
<evidence type="ECO:0000256" key="1">
    <source>
        <dbReference type="ARBA" id="ARBA00022679"/>
    </source>
</evidence>
<dbReference type="CDD" id="cd01448">
    <property type="entry name" value="TST_Repeat_1"/>
    <property type="match status" value="1"/>
</dbReference>
<protein>
    <submittedName>
        <fullName evidence="4">Sulfurtransferase</fullName>
    </submittedName>
</protein>
<comment type="caution">
    <text evidence="4">The sequence shown here is derived from an EMBL/GenBank/DDBJ whole genome shotgun (WGS) entry which is preliminary data.</text>
</comment>
<dbReference type="PROSITE" id="PS50206">
    <property type="entry name" value="RHODANESE_3"/>
    <property type="match status" value="2"/>
</dbReference>
<dbReference type="InterPro" id="IPR036873">
    <property type="entry name" value="Rhodanese-like_dom_sf"/>
</dbReference>
<dbReference type="SUPFAM" id="SSF52821">
    <property type="entry name" value="Rhodanese/Cell cycle control phosphatase"/>
    <property type="match status" value="2"/>
</dbReference>
<gene>
    <name evidence="4" type="ORF">CYJ76_05355</name>
</gene>
<dbReference type="Pfam" id="PF00581">
    <property type="entry name" value="Rhodanese"/>
    <property type="match status" value="1"/>
</dbReference>
<dbReference type="GO" id="GO:0004792">
    <property type="term" value="F:thiosulfate-cyanide sulfurtransferase activity"/>
    <property type="evidence" value="ECO:0007669"/>
    <property type="project" value="TreeGrafter"/>
</dbReference>
<dbReference type="SMART" id="SM00450">
    <property type="entry name" value="RHOD"/>
    <property type="match status" value="2"/>
</dbReference>
<accession>A0A2I1PB80</accession>
<keyword evidence="2" id="KW-0677">Repeat</keyword>
<name>A0A2I1PB80_9MICO</name>